<dbReference type="GO" id="GO:0006412">
    <property type="term" value="P:translation"/>
    <property type="evidence" value="ECO:0007669"/>
    <property type="project" value="TreeGrafter"/>
</dbReference>
<accession>A0A5C6CWP4</accession>
<dbReference type="FunFam" id="2.40.50.140:FF:000103">
    <property type="entry name" value="protein RRP5 homolog"/>
    <property type="match status" value="1"/>
</dbReference>
<evidence type="ECO:0000256" key="4">
    <source>
        <dbReference type="ARBA" id="ARBA00025604"/>
    </source>
</evidence>
<feature type="compositionally biased region" description="Basic and acidic residues" evidence="5">
    <location>
        <begin position="39"/>
        <end position="57"/>
    </location>
</feature>
<feature type="domain" description="S1 motif" evidence="6">
    <location>
        <begin position="164"/>
        <end position="227"/>
    </location>
</feature>
<feature type="compositionally biased region" description="Low complexity" evidence="5">
    <location>
        <begin position="1"/>
        <end position="11"/>
    </location>
</feature>
<dbReference type="Proteomes" id="UP000318437">
    <property type="component" value="Unassembled WGS sequence"/>
</dbReference>
<feature type="region of interest" description="Disordered" evidence="5">
    <location>
        <begin position="485"/>
        <end position="535"/>
    </location>
</feature>
<dbReference type="Pfam" id="PF00575">
    <property type="entry name" value="S1"/>
    <property type="match status" value="4"/>
</dbReference>
<gene>
    <name evidence="7" type="primary">rpsA_1</name>
    <name evidence="7" type="ORF">Pla144_01610</name>
</gene>
<dbReference type="CDD" id="cd04465">
    <property type="entry name" value="S1_RPS1_repeat_ec2_hs2"/>
    <property type="match status" value="1"/>
</dbReference>
<dbReference type="CDD" id="cd05688">
    <property type="entry name" value="S1_RPS1_repeat_ec3"/>
    <property type="match status" value="1"/>
</dbReference>
<evidence type="ECO:0000256" key="5">
    <source>
        <dbReference type="SAM" id="MobiDB-lite"/>
    </source>
</evidence>
<dbReference type="SUPFAM" id="SSF50249">
    <property type="entry name" value="Nucleic acid-binding proteins"/>
    <property type="match status" value="4"/>
</dbReference>
<dbReference type="InterPro" id="IPR035104">
    <property type="entry name" value="Ribosomal_protein_S1-like"/>
</dbReference>
<evidence type="ECO:0000256" key="2">
    <source>
        <dbReference type="ARBA" id="ARBA00022980"/>
    </source>
</evidence>
<keyword evidence="8" id="KW-1185">Reference proteome</keyword>
<comment type="caution">
    <text evidence="7">The sequence shown here is derived from an EMBL/GenBank/DDBJ whole genome shotgun (WGS) entry which is preliminary data.</text>
</comment>
<organism evidence="7 8">
    <name type="scientific">Bythopirellula polymerisocia</name>
    <dbReference type="NCBI Taxonomy" id="2528003"/>
    <lineage>
        <taxon>Bacteria</taxon>
        <taxon>Pseudomonadati</taxon>
        <taxon>Planctomycetota</taxon>
        <taxon>Planctomycetia</taxon>
        <taxon>Pirellulales</taxon>
        <taxon>Lacipirellulaceae</taxon>
        <taxon>Bythopirellula</taxon>
    </lineage>
</organism>
<feature type="domain" description="S1 motif" evidence="6">
    <location>
        <begin position="329"/>
        <end position="397"/>
    </location>
</feature>
<dbReference type="PANTHER" id="PTHR10724:SF7">
    <property type="entry name" value="SMALL RIBOSOMAL SUBUNIT PROTEIN BS1C"/>
    <property type="match status" value="1"/>
</dbReference>
<reference evidence="7 8" key="1">
    <citation type="submission" date="2019-02" db="EMBL/GenBank/DDBJ databases">
        <title>Deep-cultivation of Planctomycetes and their phenomic and genomic characterization uncovers novel biology.</title>
        <authorList>
            <person name="Wiegand S."/>
            <person name="Jogler M."/>
            <person name="Boedeker C."/>
            <person name="Pinto D."/>
            <person name="Vollmers J."/>
            <person name="Rivas-Marin E."/>
            <person name="Kohn T."/>
            <person name="Peeters S.H."/>
            <person name="Heuer A."/>
            <person name="Rast P."/>
            <person name="Oberbeckmann S."/>
            <person name="Bunk B."/>
            <person name="Jeske O."/>
            <person name="Meyerdierks A."/>
            <person name="Storesund J.E."/>
            <person name="Kallscheuer N."/>
            <person name="Luecker S."/>
            <person name="Lage O.M."/>
            <person name="Pohl T."/>
            <person name="Merkel B.J."/>
            <person name="Hornburger P."/>
            <person name="Mueller R.-W."/>
            <person name="Bruemmer F."/>
            <person name="Labrenz M."/>
            <person name="Spormann A.M."/>
            <person name="Op Den Camp H."/>
            <person name="Overmann J."/>
            <person name="Amann R."/>
            <person name="Jetten M.S.M."/>
            <person name="Mascher T."/>
            <person name="Medema M.H."/>
            <person name="Devos D.P."/>
            <person name="Kaster A.-K."/>
            <person name="Ovreas L."/>
            <person name="Rohde M."/>
            <person name="Galperin M.Y."/>
            <person name="Jogler C."/>
        </authorList>
    </citation>
    <scope>NUCLEOTIDE SEQUENCE [LARGE SCALE GENOMIC DNA]</scope>
    <source>
        <strain evidence="7 8">Pla144</strain>
    </source>
</reference>
<feature type="domain" description="S1 motif" evidence="6">
    <location>
        <begin position="414"/>
        <end position="483"/>
    </location>
</feature>
<feature type="compositionally biased region" description="Gly residues" evidence="5">
    <location>
        <begin position="520"/>
        <end position="535"/>
    </location>
</feature>
<dbReference type="GO" id="GO:0005840">
    <property type="term" value="C:ribosome"/>
    <property type="evidence" value="ECO:0007669"/>
    <property type="project" value="UniProtKB-KW"/>
</dbReference>
<dbReference type="Gene3D" id="2.40.50.140">
    <property type="entry name" value="Nucleic acid-binding proteins"/>
    <property type="match status" value="4"/>
</dbReference>
<keyword evidence="2 7" id="KW-0689">Ribosomal protein</keyword>
<dbReference type="PRINTS" id="PR00681">
    <property type="entry name" value="RIBOSOMALS1"/>
</dbReference>
<dbReference type="EMBL" id="SJPS01000001">
    <property type="protein sequence ID" value="TWU29383.1"/>
    <property type="molecule type" value="Genomic_DNA"/>
</dbReference>
<comment type="function">
    <text evidence="4">Binds mRNA; thus facilitating recognition of the initiation point. It is needed to translate mRNA with a short Shine-Dalgarno (SD) purine-rich sequence.</text>
</comment>
<dbReference type="FunFam" id="2.40.50.140:FF:000051">
    <property type="entry name" value="RNA-binding transcriptional accessory protein"/>
    <property type="match status" value="1"/>
</dbReference>
<dbReference type="PANTHER" id="PTHR10724">
    <property type="entry name" value="30S RIBOSOMAL PROTEIN S1"/>
    <property type="match status" value="1"/>
</dbReference>
<dbReference type="AlphaFoldDB" id="A0A5C6CWP4"/>
<dbReference type="InterPro" id="IPR050437">
    <property type="entry name" value="Ribos_protein_bS1-like"/>
</dbReference>
<name>A0A5C6CWP4_9BACT</name>
<evidence type="ECO:0000256" key="3">
    <source>
        <dbReference type="ARBA" id="ARBA00023274"/>
    </source>
</evidence>
<dbReference type="RefSeq" id="WP_146447419.1">
    <property type="nucleotide sequence ID" value="NZ_SJPS01000001.1"/>
</dbReference>
<dbReference type="GO" id="GO:0003735">
    <property type="term" value="F:structural constituent of ribosome"/>
    <property type="evidence" value="ECO:0007669"/>
    <property type="project" value="TreeGrafter"/>
</dbReference>
<evidence type="ECO:0000259" key="6">
    <source>
        <dbReference type="PROSITE" id="PS50126"/>
    </source>
</evidence>
<sequence>MTTHTDSTDSTRSVSEANLPTSNGEDTPRENETSNESAQHIKEQAIGDCIREPKPTDIDTGPAVEPPAEQSQSSDPEHSRPSERIQIGTQRGATGDEPPKAKSMNPGSATEATPRKSNYPPPNIRDALTPELEAELNAALGGESLESLIEGSASAETGAELPAETKLTGTVTSIHRDDIFVDLGSNNQGLLPLKQFEKTTPPEVGTQVEVLVSRFNSEQGLYEVSLPTAAVDVGNWDEVAEGQVVDVSITGANKGGLECTLAGIRGFIPMGQISIYRIENAEEFVGQKLTCVITEANRNRRNLVLSHRALMERERKEQKEKLLAEISPGDLREGVVRSLQDFGAFVDLGGVDGLIHVSQLSWDRVNHPKDVLTVGQQVKVRVEKINAESGKISLGYRELGDNPWDSAEQKFTVGARVKGNVTKLMQFGAFVRLDAGVEGLIHISEMGHGRVQRSSDVVSEGQEVEVKVVSFDREAQRIGLSLKALLPSPEKAPQEPRESDHPAAESLKRREKETDKNLKGGIGGPSGGEQFGLRW</sequence>
<feature type="compositionally biased region" description="Basic and acidic residues" evidence="5">
    <location>
        <begin position="492"/>
        <end position="518"/>
    </location>
</feature>
<dbReference type="SMART" id="SM00316">
    <property type="entry name" value="S1"/>
    <property type="match status" value="4"/>
</dbReference>
<dbReference type="InterPro" id="IPR012340">
    <property type="entry name" value="NA-bd_OB-fold"/>
</dbReference>
<dbReference type="InterPro" id="IPR003029">
    <property type="entry name" value="S1_domain"/>
</dbReference>
<dbReference type="GO" id="GO:0003729">
    <property type="term" value="F:mRNA binding"/>
    <property type="evidence" value="ECO:0007669"/>
    <property type="project" value="UniProtKB-ARBA"/>
</dbReference>
<dbReference type="PROSITE" id="PS50126">
    <property type="entry name" value="S1"/>
    <property type="match status" value="4"/>
</dbReference>
<comment type="similarity">
    <text evidence="1">Belongs to the bacterial ribosomal protein bS1 family.</text>
</comment>
<dbReference type="OrthoDB" id="9804077at2"/>
<feature type="domain" description="S1 motif" evidence="6">
    <location>
        <begin position="242"/>
        <end position="308"/>
    </location>
</feature>
<feature type="compositionally biased region" description="Polar residues" evidence="5">
    <location>
        <begin position="12"/>
        <end position="25"/>
    </location>
</feature>
<evidence type="ECO:0000256" key="1">
    <source>
        <dbReference type="ARBA" id="ARBA00006767"/>
    </source>
</evidence>
<keyword evidence="3" id="KW-0687">Ribonucleoprotein</keyword>
<evidence type="ECO:0000313" key="7">
    <source>
        <dbReference type="EMBL" id="TWU29383.1"/>
    </source>
</evidence>
<protein>
    <submittedName>
        <fullName evidence="7">30S ribosomal protein S1</fullName>
    </submittedName>
</protein>
<evidence type="ECO:0000313" key="8">
    <source>
        <dbReference type="Proteomes" id="UP000318437"/>
    </source>
</evidence>
<proteinExistence type="inferred from homology"/>
<dbReference type="GO" id="GO:0005737">
    <property type="term" value="C:cytoplasm"/>
    <property type="evidence" value="ECO:0007669"/>
    <property type="project" value="UniProtKB-ARBA"/>
</dbReference>
<feature type="region of interest" description="Disordered" evidence="5">
    <location>
        <begin position="1"/>
        <end position="126"/>
    </location>
</feature>